<sequence length="85" mass="9711">MREDCTLFDFRTDFENDPEAAIIFSLRWQGWEICNDQELLLEEIAAFRRTMSLGEAARRATGQVRGILATLEVVGVKVLSELGKY</sequence>
<evidence type="ECO:0000313" key="2">
    <source>
        <dbReference type="Proteomes" id="UP000186817"/>
    </source>
</evidence>
<accession>A0A1Q9BX99</accession>
<keyword evidence="2" id="KW-1185">Reference proteome</keyword>
<proteinExistence type="predicted"/>
<reference evidence="1 2" key="1">
    <citation type="submission" date="2016-02" db="EMBL/GenBank/DDBJ databases">
        <title>Genome analysis of coral dinoflagellate symbionts highlights evolutionary adaptations to a symbiotic lifestyle.</title>
        <authorList>
            <person name="Aranda M."/>
            <person name="Li Y."/>
            <person name="Liew Y.J."/>
            <person name="Baumgarten S."/>
            <person name="Simakov O."/>
            <person name="Wilson M."/>
            <person name="Piel J."/>
            <person name="Ashoor H."/>
            <person name="Bougouffa S."/>
            <person name="Bajic V.B."/>
            <person name="Ryu T."/>
            <person name="Ravasi T."/>
            <person name="Bayer T."/>
            <person name="Micklem G."/>
            <person name="Kim H."/>
            <person name="Bhak J."/>
            <person name="Lajeunesse T.C."/>
            <person name="Voolstra C.R."/>
        </authorList>
    </citation>
    <scope>NUCLEOTIDE SEQUENCE [LARGE SCALE GENOMIC DNA]</scope>
    <source>
        <strain evidence="1 2">CCMP2467</strain>
    </source>
</reference>
<evidence type="ECO:0000313" key="1">
    <source>
        <dbReference type="EMBL" id="OLP75285.1"/>
    </source>
</evidence>
<dbReference type="EMBL" id="LSRX01002619">
    <property type="protein sequence ID" value="OLP75285.1"/>
    <property type="molecule type" value="Genomic_DNA"/>
</dbReference>
<dbReference type="AlphaFoldDB" id="A0A1Q9BX99"/>
<protein>
    <submittedName>
        <fullName evidence="1">Uncharacterized protein</fullName>
    </submittedName>
</protein>
<name>A0A1Q9BX99_SYMMI</name>
<organism evidence="1 2">
    <name type="scientific">Symbiodinium microadriaticum</name>
    <name type="common">Dinoflagellate</name>
    <name type="synonym">Zooxanthella microadriatica</name>
    <dbReference type="NCBI Taxonomy" id="2951"/>
    <lineage>
        <taxon>Eukaryota</taxon>
        <taxon>Sar</taxon>
        <taxon>Alveolata</taxon>
        <taxon>Dinophyceae</taxon>
        <taxon>Suessiales</taxon>
        <taxon>Symbiodiniaceae</taxon>
        <taxon>Symbiodinium</taxon>
    </lineage>
</organism>
<comment type="caution">
    <text evidence="1">The sequence shown here is derived from an EMBL/GenBank/DDBJ whole genome shotgun (WGS) entry which is preliminary data.</text>
</comment>
<dbReference type="Proteomes" id="UP000186817">
    <property type="component" value="Unassembled WGS sequence"/>
</dbReference>
<gene>
    <name evidence="1" type="ORF">AK812_SmicGene44949</name>
</gene>